<dbReference type="InterPro" id="IPR043128">
    <property type="entry name" value="Rev_trsase/Diguanyl_cyclase"/>
</dbReference>
<dbReference type="OrthoDB" id="1922084at2759"/>
<dbReference type="Gene3D" id="3.30.70.270">
    <property type="match status" value="1"/>
</dbReference>
<dbReference type="EMBL" id="QJKJ01006103">
    <property type="protein sequence ID" value="RDX87886.1"/>
    <property type="molecule type" value="Genomic_DNA"/>
</dbReference>
<keyword evidence="2" id="KW-1185">Reference proteome</keyword>
<reference evidence="1" key="1">
    <citation type="submission" date="2018-05" db="EMBL/GenBank/DDBJ databases">
        <title>Draft genome of Mucuna pruriens seed.</title>
        <authorList>
            <person name="Nnadi N.E."/>
            <person name="Vos R."/>
            <person name="Hasami M.H."/>
            <person name="Devisetty U.K."/>
            <person name="Aguiy J.C."/>
        </authorList>
    </citation>
    <scope>NUCLEOTIDE SEQUENCE [LARGE SCALE GENOMIC DNA]</scope>
    <source>
        <strain evidence="1">JCA_2017</strain>
    </source>
</reference>
<feature type="non-terminal residue" evidence="1">
    <location>
        <position position="1"/>
    </location>
</feature>
<name>A0A371GBK1_MUCPR</name>
<gene>
    <name evidence="1" type="ORF">CR513_30588</name>
</gene>
<protein>
    <recommendedName>
        <fullName evidence="3">Reverse transcriptase domain-containing protein</fullName>
    </recommendedName>
</protein>
<evidence type="ECO:0000313" key="1">
    <source>
        <dbReference type="EMBL" id="RDX87886.1"/>
    </source>
</evidence>
<organism evidence="1 2">
    <name type="scientific">Mucuna pruriens</name>
    <name type="common">Velvet bean</name>
    <name type="synonym">Dolichos pruriens</name>
    <dbReference type="NCBI Taxonomy" id="157652"/>
    <lineage>
        <taxon>Eukaryota</taxon>
        <taxon>Viridiplantae</taxon>
        <taxon>Streptophyta</taxon>
        <taxon>Embryophyta</taxon>
        <taxon>Tracheophyta</taxon>
        <taxon>Spermatophyta</taxon>
        <taxon>Magnoliopsida</taxon>
        <taxon>eudicotyledons</taxon>
        <taxon>Gunneridae</taxon>
        <taxon>Pentapetalae</taxon>
        <taxon>rosids</taxon>
        <taxon>fabids</taxon>
        <taxon>Fabales</taxon>
        <taxon>Fabaceae</taxon>
        <taxon>Papilionoideae</taxon>
        <taxon>50 kb inversion clade</taxon>
        <taxon>NPAAA clade</taxon>
        <taxon>indigoferoid/millettioid clade</taxon>
        <taxon>Phaseoleae</taxon>
        <taxon>Mucuna</taxon>
    </lineage>
</organism>
<evidence type="ECO:0000313" key="2">
    <source>
        <dbReference type="Proteomes" id="UP000257109"/>
    </source>
</evidence>
<dbReference type="AlphaFoldDB" id="A0A371GBK1"/>
<sequence>MLSIFSNLLEECMEVFMDDIMVYADTFEACLNNLSHVLKRCVETNLVLNLKNKEFYWAIWYQTKGLKSTKQRLMSLLLSLNPPQYGIASFLGHAGFYR</sequence>
<evidence type="ECO:0008006" key="3">
    <source>
        <dbReference type="Google" id="ProtNLM"/>
    </source>
</evidence>
<accession>A0A371GBK1</accession>
<dbReference type="InterPro" id="IPR043502">
    <property type="entry name" value="DNA/RNA_pol_sf"/>
</dbReference>
<dbReference type="Proteomes" id="UP000257109">
    <property type="component" value="Unassembled WGS sequence"/>
</dbReference>
<comment type="caution">
    <text evidence="1">The sequence shown here is derived from an EMBL/GenBank/DDBJ whole genome shotgun (WGS) entry which is preliminary data.</text>
</comment>
<dbReference type="SUPFAM" id="SSF56672">
    <property type="entry name" value="DNA/RNA polymerases"/>
    <property type="match status" value="1"/>
</dbReference>
<proteinExistence type="predicted"/>